<name>A0ABP7GPS5_9FLAO</name>
<dbReference type="EMBL" id="BAABDU010000004">
    <property type="protein sequence ID" value="GAA3769841.1"/>
    <property type="molecule type" value="Genomic_DNA"/>
</dbReference>
<sequence>MKRIKPEEITENLSEEQLEVLAEMLDEEPVSKDWIECYKKLTDSQLFQVHNKRGELIDRKEKERLNAMTKEERKKENEKWRIWYENLSPNDFHGNMGEPVTLDEYKSKYGVYPYGYDENGNKL</sequence>
<dbReference type="RefSeq" id="WP_345144670.1">
    <property type="nucleotide sequence ID" value="NZ_BAABDU010000004.1"/>
</dbReference>
<reference evidence="2" key="1">
    <citation type="journal article" date="2019" name="Int. J. Syst. Evol. Microbiol.">
        <title>The Global Catalogue of Microorganisms (GCM) 10K type strain sequencing project: providing services to taxonomists for standard genome sequencing and annotation.</title>
        <authorList>
            <consortium name="The Broad Institute Genomics Platform"/>
            <consortium name="The Broad Institute Genome Sequencing Center for Infectious Disease"/>
            <person name="Wu L."/>
            <person name="Ma J."/>
        </authorList>
    </citation>
    <scope>NUCLEOTIDE SEQUENCE [LARGE SCALE GENOMIC DNA]</scope>
    <source>
        <strain evidence="2">JCM 17337</strain>
    </source>
</reference>
<gene>
    <name evidence="1" type="ORF">GCM10022423_24240</name>
</gene>
<protein>
    <submittedName>
        <fullName evidence="1">Uncharacterized protein</fullName>
    </submittedName>
</protein>
<organism evidence="1 2">
    <name type="scientific">Flavobacterium ginsengiterrae</name>
    <dbReference type="NCBI Taxonomy" id="871695"/>
    <lineage>
        <taxon>Bacteria</taxon>
        <taxon>Pseudomonadati</taxon>
        <taxon>Bacteroidota</taxon>
        <taxon>Flavobacteriia</taxon>
        <taxon>Flavobacteriales</taxon>
        <taxon>Flavobacteriaceae</taxon>
        <taxon>Flavobacterium</taxon>
    </lineage>
</organism>
<comment type="caution">
    <text evidence="1">The sequence shown here is derived from an EMBL/GenBank/DDBJ whole genome shotgun (WGS) entry which is preliminary data.</text>
</comment>
<evidence type="ECO:0000313" key="2">
    <source>
        <dbReference type="Proteomes" id="UP001500748"/>
    </source>
</evidence>
<proteinExistence type="predicted"/>
<evidence type="ECO:0000313" key="1">
    <source>
        <dbReference type="EMBL" id="GAA3769841.1"/>
    </source>
</evidence>
<dbReference type="Proteomes" id="UP001500748">
    <property type="component" value="Unassembled WGS sequence"/>
</dbReference>
<keyword evidence="2" id="KW-1185">Reference proteome</keyword>
<accession>A0ABP7GPS5</accession>